<dbReference type="InterPro" id="IPR027417">
    <property type="entry name" value="P-loop_NTPase"/>
</dbReference>
<name>A0A2R6ACI4_9ARCH</name>
<evidence type="ECO:0000313" key="4">
    <source>
        <dbReference type="Proteomes" id="UP000240569"/>
    </source>
</evidence>
<proteinExistence type="predicted"/>
<dbReference type="InterPro" id="IPR051162">
    <property type="entry name" value="T4SS_component"/>
</dbReference>
<feature type="domain" description="Helicase HerA central" evidence="1">
    <location>
        <begin position="258"/>
        <end position="352"/>
    </location>
</feature>
<dbReference type="InterPro" id="IPR002789">
    <property type="entry name" value="HerA_central"/>
</dbReference>
<reference evidence="3 4" key="1">
    <citation type="submission" date="2017-04" db="EMBL/GenBank/DDBJ databases">
        <title>Novel microbial lineages endemic to geothermal iron-oxide mats fill important gaps in the evolutionary history of Archaea.</title>
        <authorList>
            <person name="Jay Z.J."/>
            <person name="Beam J.P."/>
            <person name="Dlakic M."/>
            <person name="Rusch D.B."/>
            <person name="Kozubal M.A."/>
            <person name="Inskeep W.P."/>
        </authorList>
    </citation>
    <scope>NUCLEOTIDE SEQUENCE [LARGE SCALE GENOMIC DNA]</scope>
    <source>
        <strain evidence="3">BE_D</strain>
    </source>
</reference>
<protein>
    <recommendedName>
        <fullName evidence="5">DNA helicase</fullName>
    </recommendedName>
</protein>
<dbReference type="PANTHER" id="PTHR30121:SF6">
    <property type="entry name" value="SLR6007 PROTEIN"/>
    <property type="match status" value="1"/>
</dbReference>
<feature type="domain" description="TraD/TraG TraM recognition site" evidence="2">
    <location>
        <begin position="514"/>
        <end position="581"/>
    </location>
</feature>
<dbReference type="EMBL" id="NEXD01000086">
    <property type="protein sequence ID" value="PSN84121.1"/>
    <property type="molecule type" value="Genomic_DNA"/>
</dbReference>
<dbReference type="CDD" id="cd01127">
    <property type="entry name" value="TrwB_TraG_TraD_VirD4"/>
    <property type="match status" value="1"/>
</dbReference>
<dbReference type="Pfam" id="PF01935">
    <property type="entry name" value="DUF87"/>
    <property type="match status" value="1"/>
</dbReference>
<dbReference type="Pfam" id="PF12696">
    <property type="entry name" value="TraG-D_C"/>
    <property type="match status" value="1"/>
</dbReference>
<sequence length="714" mass="79896">MAKLFLYTVNPKVPYEERGFASFAGLPFFVMYEKRGGRLSVNLATMLSRQSLLRFIGVKESEGVHTDYAFWARLLYRKKHAFFQPVEVLDMQSFLSLLPEGTALALWAAPEPRLISSHVYHLDKIQTRRAAHYARNAQLIREKIKNTPVLVDLRLLSLDYEKLKTAEGALLDRLVVHGFSFPLAFKEARVKTPELLKFLSTPPSSSFWKMVFGKKPFNLTLDGLERLAPVPDPSVLPIEPSRGLPLPDLPPHRPNGFRIGETATGREVRIDEGDLERHCYIIGATGSGKTNALRLIARKLIERNAGAVVVLDPHGELADTIAAFFGERALYFHPTLSPFSVNPLKLPKLSSSDQARLLALSNLMEMFTKVFWLGENAVFVKYILQNAMNALYEKTDEPTFSDVYHTILALRDGTLQLSGSDWDAKLKFLQSIQQTSFVSALSRLELLATNKVLRRVFSGQTVDDSVFLERGRIVCINAGLSEVGAEASYLIMAGFLMKLWYLVTARYGSKEKTPVFVIIDEFQRIADLSQVDVMLSEARKYGLHLILAHQHTGQLGEGILKSVFSNTSMKMVFRINGDDVNRLKSIDPDFEQALGTVLSYLPKGACVLFCQPRSIAESFSPVMVQVDHEREVEEAELRLIPKRTEEADVKDFFASARFSPLEQAILYEAFENGEVELIAVGVKKGVKRGELERAAKKLAAAGFVTLSKKGKSSS</sequence>
<accession>A0A2R6ACI4</accession>
<comment type="caution">
    <text evidence="3">The sequence shown here is derived from an EMBL/GenBank/DDBJ whole genome shotgun (WGS) entry which is preliminary data.</text>
</comment>
<organism evidence="3 4">
    <name type="scientific">Candidatus Marsarchaeota G1 archaeon BE_D</name>
    <dbReference type="NCBI Taxonomy" id="1978156"/>
    <lineage>
        <taxon>Archaea</taxon>
        <taxon>Candidatus Marsarchaeota</taxon>
        <taxon>Candidatus Marsarchaeota group 1</taxon>
    </lineage>
</organism>
<gene>
    <name evidence="3" type="ORF">B9Q02_09815</name>
</gene>
<dbReference type="Proteomes" id="UP000240569">
    <property type="component" value="Unassembled WGS sequence"/>
</dbReference>
<evidence type="ECO:0000313" key="3">
    <source>
        <dbReference type="EMBL" id="PSN84121.1"/>
    </source>
</evidence>
<dbReference type="InterPro" id="IPR032689">
    <property type="entry name" value="TraG-D_C"/>
</dbReference>
<dbReference type="PANTHER" id="PTHR30121">
    <property type="entry name" value="UNCHARACTERIZED PROTEIN YJGR-RELATED"/>
    <property type="match status" value="1"/>
</dbReference>
<evidence type="ECO:0000259" key="1">
    <source>
        <dbReference type="Pfam" id="PF01935"/>
    </source>
</evidence>
<evidence type="ECO:0000259" key="2">
    <source>
        <dbReference type="Pfam" id="PF12696"/>
    </source>
</evidence>
<dbReference type="AlphaFoldDB" id="A0A2R6ACI4"/>
<dbReference type="SUPFAM" id="SSF52540">
    <property type="entry name" value="P-loop containing nucleoside triphosphate hydrolases"/>
    <property type="match status" value="1"/>
</dbReference>
<evidence type="ECO:0008006" key="5">
    <source>
        <dbReference type="Google" id="ProtNLM"/>
    </source>
</evidence>
<dbReference type="Gene3D" id="3.40.50.300">
    <property type="entry name" value="P-loop containing nucleotide triphosphate hydrolases"/>
    <property type="match status" value="2"/>
</dbReference>